<dbReference type="InterPro" id="IPR004358">
    <property type="entry name" value="Sig_transdc_His_kin-like_C"/>
</dbReference>
<dbReference type="Gene3D" id="3.30.450.20">
    <property type="entry name" value="PAS domain"/>
    <property type="match status" value="1"/>
</dbReference>
<dbReference type="Proteomes" id="UP000230052">
    <property type="component" value="Unassembled WGS sequence"/>
</dbReference>
<dbReference type="GO" id="GO:0009927">
    <property type="term" value="F:histidine phosphotransfer kinase activity"/>
    <property type="evidence" value="ECO:0007669"/>
    <property type="project" value="TreeGrafter"/>
</dbReference>
<evidence type="ECO:0000256" key="5">
    <source>
        <dbReference type="ARBA" id="ARBA00022777"/>
    </source>
</evidence>
<evidence type="ECO:0000259" key="10">
    <source>
        <dbReference type="PROSITE" id="PS50887"/>
    </source>
</evidence>
<dbReference type="InterPro" id="IPR000014">
    <property type="entry name" value="PAS"/>
</dbReference>
<dbReference type="InterPro" id="IPR003661">
    <property type="entry name" value="HisK_dim/P_dom"/>
</dbReference>
<dbReference type="CDD" id="cd00082">
    <property type="entry name" value="HisKA"/>
    <property type="match status" value="1"/>
</dbReference>
<feature type="domain" description="PAS" evidence="9">
    <location>
        <begin position="143"/>
        <end position="197"/>
    </location>
</feature>
<proteinExistence type="predicted"/>
<dbReference type="AlphaFoldDB" id="A0A2J0KYA9"/>
<dbReference type="Pfam" id="PF02518">
    <property type="entry name" value="HATPase_c"/>
    <property type="match status" value="1"/>
</dbReference>
<dbReference type="GO" id="GO:0005886">
    <property type="term" value="C:plasma membrane"/>
    <property type="evidence" value="ECO:0007669"/>
    <property type="project" value="TreeGrafter"/>
</dbReference>
<feature type="domain" description="GGDEF" evidence="10">
    <location>
        <begin position="504"/>
        <end position="614"/>
    </location>
</feature>
<reference evidence="11 12" key="1">
    <citation type="submission" date="2017-09" db="EMBL/GenBank/DDBJ databases">
        <title>Depth-based differentiation of microbial function through sediment-hosted aquifers and enrichment of novel symbionts in the deep terrestrial subsurface.</title>
        <authorList>
            <person name="Probst A.J."/>
            <person name="Ladd B."/>
            <person name="Jarett J.K."/>
            <person name="Geller-Mcgrath D.E."/>
            <person name="Sieber C.M."/>
            <person name="Emerson J.B."/>
            <person name="Anantharaman K."/>
            <person name="Thomas B.C."/>
            <person name="Malmstrom R."/>
            <person name="Stieglmeier M."/>
            <person name="Klingl A."/>
            <person name="Woyke T."/>
            <person name="Ryan C.M."/>
            <person name="Banfield J.F."/>
        </authorList>
    </citation>
    <scope>NUCLEOTIDE SEQUENCE [LARGE SCALE GENOMIC DNA]</scope>
    <source>
        <strain evidence="11">CG07_land_8_20_14_0_80_42_15</strain>
    </source>
</reference>
<dbReference type="NCBIfam" id="TIGR00229">
    <property type="entry name" value="sensory_box"/>
    <property type="match status" value="1"/>
</dbReference>
<dbReference type="PANTHER" id="PTHR43047:SF72">
    <property type="entry name" value="OSMOSENSING HISTIDINE PROTEIN KINASE SLN1"/>
    <property type="match status" value="1"/>
</dbReference>
<dbReference type="CDD" id="cd00130">
    <property type="entry name" value="PAS"/>
    <property type="match status" value="1"/>
</dbReference>
<keyword evidence="7" id="KW-0472">Membrane</keyword>
<evidence type="ECO:0000259" key="8">
    <source>
        <dbReference type="PROSITE" id="PS50109"/>
    </source>
</evidence>
<sequence length="614" mass="68472">MRKFDELSVISRLNKIVVPIQDYNKVVKDAVGILRKIFKYDKLKLLLLGEDKPEEIIDEPTNKRINEPTNQRINELKISCKIRGKAKAIITLYSVSGPAGKRASRLNRQTAFGGWPKTSITRICRQAGIVIEDARLFRDLQEEHNKINAVIQSAAEGIVVVDENEKIALINPQTRQILGLSANHRIPQAFMDFIINPLKNDLIKQNKEFLFKELDLAVPLKISLRVGIAWMRDYRREKRGVVALFQDVSKEKEAERLKNELISTVSHELRTPLTTMKTFVSIVSDGIAGPVTGDQKEYLNIIMSNMNRLGRMINDLLDISKLEAGRMELKKRLVDLALLIKDQLASFMPEAENKKITLSSGLPEKLPQLYIDPDRIAQVLMNLIGNALKFTPEGGSVKIQAQELDDSIQVQVVDTGVGIAKENFSKLFDRFQQIDRKPGPGAKGTGLGLAISKSIVDLHKGKIWVESEIGKGSKFIFTLPKIEEESYFYECVTEGIKRARDNAATFSLIIFGVEESSKSLLPEIEVLLKKSVRQASDAVLRFQKGSLIAILCDNGKESLSGFAQRLKGIIEAGLRISTKSGGASYPDDAQTAKELVEKAVSRLSAVSHQSSVKE</sequence>
<feature type="domain" description="Histidine kinase" evidence="8">
    <location>
        <begin position="264"/>
        <end position="483"/>
    </location>
</feature>
<dbReference type="InterPro" id="IPR005467">
    <property type="entry name" value="His_kinase_dom"/>
</dbReference>
<dbReference type="SUPFAM" id="SSF47384">
    <property type="entry name" value="Homodimeric domain of signal transducing histidine kinase"/>
    <property type="match status" value="1"/>
</dbReference>
<dbReference type="PROSITE" id="PS50112">
    <property type="entry name" value="PAS"/>
    <property type="match status" value="1"/>
</dbReference>
<comment type="caution">
    <text evidence="11">The sequence shown here is derived from an EMBL/GenBank/DDBJ whole genome shotgun (WGS) entry which is preliminary data.</text>
</comment>
<dbReference type="PROSITE" id="PS50887">
    <property type="entry name" value="GGDEF"/>
    <property type="match status" value="1"/>
</dbReference>
<accession>A0A2J0KYA9</accession>
<evidence type="ECO:0000313" key="12">
    <source>
        <dbReference type="Proteomes" id="UP000230052"/>
    </source>
</evidence>
<keyword evidence="3" id="KW-0597">Phosphoprotein</keyword>
<evidence type="ECO:0000256" key="1">
    <source>
        <dbReference type="ARBA" id="ARBA00000085"/>
    </source>
</evidence>
<dbReference type="SUPFAM" id="SSF55874">
    <property type="entry name" value="ATPase domain of HSP90 chaperone/DNA topoisomerase II/histidine kinase"/>
    <property type="match status" value="1"/>
</dbReference>
<dbReference type="Gene3D" id="3.30.565.10">
    <property type="entry name" value="Histidine kinase-like ATPase, C-terminal domain"/>
    <property type="match status" value="1"/>
</dbReference>
<dbReference type="SUPFAM" id="SSF55785">
    <property type="entry name" value="PYP-like sensor domain (PAS domain)"/>
    <property type="match status" value="1"/>
</dbReference>
<dbReference type="SMART" id="SM00387">
    <property type="entry name" value="HATPase_c"/>
    <property type="match status" value="1"/>
</dbReference>
<dbReference type="InterPro" id="IPR036890">
    <property type="entry name" value="HATPase_C_sf"/>
</dbReference>
<dbReference type="Pfam" id="PF00512">
    <property type="entry name" value="HisKA"/>
    <property type="match status" value="1"/>
</dbReference>
<evidence type="ECO:0000256" key="6">
    <source>
        <dbReference type="ARBA" id="ARBA00023012"/>
    </source>
</evidence>
<evidence type="ECO:0000313" key="11">
    <source>
        <dbReference type="EMBL" id="PIU42294.1"/>
    </source>
</evidence>
<dbReference type="Gene3D" id="1.10.287.130">
    <property type="match status" value="1"/>
</dbReference>
<comment type="catalytic activity">
    <reaction evidence="1">
        <text>ATP + protein L-histidine = ADP + protein N-phospho-L-histidine.</text>
        <dbReference type="EC" id="2.7.13.3"/>
    </reaction>
</comment>
<dbReference type="PROSITE" id="PS50109">
    <property type="entry name" value="HIS_KIN"/>
    <property type="match status" value="1"/>
</dbReference>
<dbReference type="SMART" id="SM00388">
    <property type="entry name" value="HisKA"/>
    <property type="match status" value="1"/>
</dbReference>
<dbReference type="PRINTS" id="PR00344">
    <property type="entry name" value="BCTRLSENSOR"/>
</dbReference>
<dbReference type="EMBL" id="PEWV01000012">
    <property type="protein sequence ID" value="PIU42294.1"/>
    <property type="molecule type" value="Genomic_DNA"/>
</dbReference>
<dbReference type="CDD" id="cd16922">
    <property type="entry name" value="HATPase_EvgS-ArcB-TorS-like"/>
    <property type="match status" value="1"/>
</dbReference>
<dbReference type="InterPro" id="IPR003594">
    <property type="entry name" value="HATPase_dom"/>
</dbReference>
<gene>
    <name evidence="11" type="ORF">COS99_01020</name>
</gene>
<dbReference type="EC" id="2.7.13.3" evidence="2"/>
<protein>
    <recommendedName>
        <fullName evidence="2">histidine kinase</fullName>
        <ecNumber evidence="2">2.7.13.3</ecNumber>
    </recommendedName>
</protein>
<dbReference type="Pfam" id="PF00989">
    <property type="entry name" value="PAS"/>
    <property type="match status" value="1"/>
</dbReference>
<dbReference type="InterPro" id="IPR013767">
    <property type="entry name" value="PAS_fold"/>
</dbReference>
<evidence type="ECO:0000256" key="2">
    <source>
        <dbReference type="ARBA" id="ARBA00012438"/>
    </source>
</evidence>
<dbReference type="InterPro" id="IPR036097">
    <property type="entry name" value="HisK_dim/P_sf"/>
</dbReference>
<organism evidence="11 12">
    <name type="scientific">Candidatus Aquitaenariimonas noxiae</name>
    <dbReference type="NCBI Taxonomy" id="1974741"/>
    <lineage>
        <taxon>Bacteria</taxon>
        <taxon>Pseudomonadati</taxon>
        <taxon>Candidatus Omnitrophota</taxon>
        <taxon>Candidatus Aquitaenariimonas</taxon>
    </lineage>
</organism>
<dbReference type="GO" id="GO:0000155">
    <property type="term" value="F:phosphorelay sensor kinase activity"/>
    <property type="evidence" value="ECO:0007669"/>
    <property type="project" value="InterPro"/>
</dbReference>
<evidence type="ECO:0000256" key="3">
    <source>
        <dbReference type="ARBA" id="ARBA00022553"/>
    </source>
</evidence>
<dbReference type="InterPro" id="IPR000160">
    <property type="entry name" value="GGDEF_dom"/>
</dbReference>
<evidence type="ECO:0000259" key="9">
    <source>
        <dbReference type="PROSITE" id="PS50112"/>
    </source>
</evidence>
<evidence type="ECO:0000256" key="4">
    <source>
        <dbReference type="ARBA" id="ARBA00022679"/>
    </source>
</evidence>
<evidence type="ECO:0000256" key="7">
    <source>
        <dbReference type="ARBA" id="ARBA00023136"/>
    </source>
</evidence>
<name>A0A2J0KYA9_9BACT</name>
<keyword evidence="6" id="KW-0902">Two-component regulatory system</keyword>
<dbReference type="FunFam" id="1.10.287.130:FF:000001">
    <property type="entry name" value="Two-component sensor histidine kinase"/>
    <property type="match status" value="1"/>
</dbReference>
<dbReference type="GO" id="GO:0006355">
    <property type="term" value="P:regulation of DNA-templated transcription"/>
    <property type="evidence" value="ECO:0007669"/>
    <property type="project" value="InterPro"/>
</dbReference>
<dbReference type="SMART" id="SM00091">
    <property type="entry name" value="PAS"/>
    <property type="match status" value="1"/>
</dbReference>
<dbReference type="InterPro" id="IPR035965">
    <property type="entry name" value="PAS-like_dom_sf"/>
</dbReference>
<keyword evidence="5" id="KW-0418">Kinase</keyword>
<dbReference type="PANTHER" id="PTHR43047">
    <property type="entry name" value="TWO-COMPONENT HISTIDINE PROTEIN KINASE"/>
    <property type="match status" value="1"/>
</dbReference>
<keyword evidence="4" id="KW-0808">Transferase</keyword>
<dbReference type="FunFam" id="3.30.565.10:FF:000006">
    <property type="entry name" value="Sensor histidine kinase WalK"/>
    <property type="match status" value="1"/>
</dbReference>